<feature type="non-terminal residue" evidence="1">
    <location>
        <position position="1"/>
    </location>
</feature>
<evidence type="ECO:0008006" key="2">
    <source>
        <dbReference type="Google" id="ProtNLM"/>
    </source>
</evidence>
<dbReference type="InterPro" id="IPR011990">
    <property type="entry name" value="TPR-like_helical_dom_sf"/>
</dbReference>
<feature type="non-terminal residue" evidence="1">
    <location>
        <position position="203"/>
    </location>
</feature>
<gene>
    <name evidence="1" type="ORF">METZ01_LOCUS479257</name>
</gene>
<name>A0A383C2V6_9ZZZZ</name>
<proteinExistence type="predicted"/>
<accession>A0A383C2V6</accession>
<reference evidence="1" key="1">
    <citation type="submission" date="2018-05" db="EMBL/GenBank/DDBJ databases">
        <authorList>
            <person name="Lanie J.A."/>
            <person name="Ng W.-L."/>
            <person name="Kazmierczak K.M."/>
            <person name="Andrzejewski T.M."/>
            <person name="Davidsen T.M."/>
            <person name="Wayne K.J."/>
            <person name="Tettelin H."/>
            <person name="Glass J.I."/>
            <person name="Rusch D."/>
            <person name="Podicherti R."/>
            <person name="Tsui H.-C.T."/>
            <person name="Winkler M.E."/>
        </authorList>
    </citation>
    <scope>NUCLEOTIDE SEQUENCE</scope>
</reference>
<dbReference type="AlphaFoldDB" id="A0A383C2V6"/>
<evidence type="ECO:0000313" key="1">
    <source>
        <dbReference type="EMBL" id="SVE26403.1"/>
    </source>
</evidence>
<dbReference type="EMBL" id="UINC01205293">
    <property type="protein sequence ID" value="SVE26403.1"/>
    <property type="molecule type" value="Genomic_DNA"/>
</dbReference>
<dbReference type="Gene3D" id="1.25.40.10">
    <property type="entry name" value="Tetratricopeptide repeat domain"/>
    <property type="match status" value="1"/>
</dbReference>
<sequence>VENLFTKTLRTISSGQNTTCRQLLVFGLLPLFATACTAPGTAITEQKHKNEIIDVSVPDPSALPHTPLGGYLAGRHARKVYDSSSAAVFFNRALIADPDNSELLRHTLAAMVGERKIEESLPLANRLIASNVSDPTALLTVASEFVRTGAFEKAREQISSLPRTGFYPYLKSLLTSWTLVGDNDGTTALEELELLQTASNFSA</sequence>
<dbReference type="SUPFAM" id="SSF48452">
    <property type="entry name" value="TPR-like"/>
    <property type="match status" value="1"/>
</dbReference>
<protein>
    <recommendedName>
        <fullName evidence="2">Tetratricopeptide repeat-like domain-containing protein</fullName>
    </recommendedName>
</protein>
<organism evidence="1">
    <name type="scientific">marine metagenome</name>
    <dbReference type="NCBI Taxonomy" id="408172"/>
    <lineage>
        <taxon>unclassified sequences</taxon>
        <taxon>metagenomes</taxon>
        <taxon>ecological metagenomes</taxon>
    </lineage>
</organism>